<dbReference type="Proteomes" id="UP000654075">
    <property type="component" value="Unassembled WGS sequence"/>
</dbReference>
<comment type="caution">
    <text evidence="2">The sequence shown here is derived from an EMBL/GenBank/DDBJ whole genome shotgun (WGS) entry which is preliminary data.</text>
</comment>
<name>A0A813I018_POLGL</name>
<proteinExistence type="predicted"/>
<keyword evidence="4" id="KW-1185">Reference proteome</keyword>
<organism evidence="2 3">
    <name type="scientific">Polarella glacialis</name>
    <name type="common">Dinoflagellate</name>
    <dbReference type="NCBI Taxonomy" id="89957"/>
    <lineage>
        <taxon>Eukaryota</taxon>
        <taxon>Sar</taxon>
        <taxon>Alveolata</taxon>
        <taxon>Dinophyceae</taxon>
        <taxon>Suessiales</taxon>
        <taxon>Suessiaceae</taxon>
        <taxon>Polarella</taxon>
    </lineage>
</organism>
<dbReference type="EMBL" id="CAJNNW010002119">
    <property type="protein sequence ID" value="CAE8643286.1"/>
    <property type="molecule type" value="Genomic_DNA"/>
</dbReference>
<evidence type="ECO:0000313" key="2">
    <source>
        <dbReference type="EMBL" id="CAE8643286.1"/>
    </source>
</evidence>
<evidence type="ECO:0000313" key="1">
    <source>
        <dbReference type="EMBL" id="CAE8604420.1"/>
    </source>
</evidence>
<sequence length="176" mass="19277">MAASDADADDYDVPDVLEFPSAAGSVRLDTRASAKDDYAPQDSGPRSMELLFEITVPSDRGSGAMEGTPFMDEPHHVNEAHIQALKEELSKPHSALRLRLKDKLEKAIAIDSFKSYDLPQEAKASRGKTYKTDFSVHGELNMKLPVKSTGNAFMMQGYSAQTAPFMGNKDLVLPQN</sequence>
<reference evidence="2" key="1">
    <citation type="submission" date="2021-02" db="EMBL/GenBank/DDBJ databases">
        <authorList>
            <person name="Dougan E. K."/>
            <person name="Rhodes N."/>
            <person name="Thang M."/>
            <person name="Chan C."/>
        </authorList>
    </citation>
    <scope>NUCLEOTIDE SEQUENCE</scope>
</reference>
<accession>A0A813I018</accession>
<dbReference type="AlphaFoldDB" id="A0A813I018"/>
<gene>
    <name evidence="1" type="ORF">PGLA1383_LOCUS22581</name>
    <name evidence="2" type="ORF">PGLA2088_LOCUS2566</name>
</gene>
<feature type="non-terminal residue" evidence="2">
    <location>
        <position position="176"/>
    </location>
</feature>
<evidence type="ECO:0000313" key="4">
    <source>
        <dbReference type="Proteomes" id="UP000654075"/>
    </source>
</evidence>
<dbReference type="OrthoDB" id="428881at2759"/>
<dbReference type="EMBL" id="CAJNNV010016426">
    <property type="protein sequence ID" value="CAE8604420.1"/>
    <property type="molecule type" value="Genomic_DNA"/>
</dbReference>
<protein>
    <submittedName>
        <fullName evidence="2">Uncharacterized protein</fullName>
    </submittedName>
</protein>
<dbReference type="Proteomes" id="UP000626109">
    <property type="component" value="Unassembled WGS sequence"/>
</dbReference>
<evidence type="ECO:0000313" key="3">
    <source>
        <dbReference type="Proteomes" id="UP000626109"/>
    </source>
</evidence>